<gene>
    <name evidence="2" type="ORF">DV707_04225</name>
    <name evidence="3" type="ORF">SAMN04488133_0708</name>
</gene>
<evidence type="ECO:0000313" key="3">
    <source>
        <dbReference type="EMBL" id="SEF77964.1"/>
    </source>
</evidence>
<dbReference type="Proteomes" id="UP000236740">
    <property type="component" value="Unassembled WGS sequence"/>
</dbReference>
<reference evidence="2 5" key="2">
    <citation type="journal article" date="2019" name="Nat. Commun.">
        <title>A new type of DNA phosphorothioation-based antiviral system in archaea.</title>
        <authorList>
            <person name="Xiong L."/>
            <person name="Liu S."/>
            <person name="Chen S."/>
            <person name="Xiao Y."/>
            <person name="Zhu B."/>
            <person name="Gao Y."/>
            <person name="Zhang Y."/>
            <person name="Chen B."/>
            <person name="Luo J."/>
            <person name="Deng Z."/>
            <person name="Chen X."/>
            <person name="Wang L."/>
            <person name="Chen S."/>
        </authorList>
    </citation>
    <scope>NUCLEOTIDE SEQUENCE [LARGE SCALE GENOMIC DNA]</scope>
    <source>
        <strain evidence="2 5">CGMCC 1.10331</strain>
    </source>
</reference>
<evidence type="ECO:0000313" key="5">
    <source>
        <dbReference type="Proteomes" id="UP000296733"/>
    </source>
</evidence>
<evidence type="ECO:0000259" key="1">
    <source>
        <dbReference type="Pfam" id="PF24041"/>
    </source>
</evidence>
<dbReference type="GeneID" id="39857267"/>
<dbReference type="Proteomes" id="UP000296733">
    <property type="component" value="Chromosome"/>
</dbReference>
<dbReference type="EMBL" id="CP031311">
    <property type="protein sequence ID" value="QCC46937.1"/>
    <property type="molecule type" value="Genomic_DNA"/>
</dbReference>
<evidence type="ECO:0000313" key="2">
    <source>
        <dbReference type="EMBL" id="QCC46937.1"/>
    </source>
</evidence>
<dbReference type="KEGG" id="hlm:DV707_04225"/>
<dbReference type="Pfam" id="PF24041">
    <property type="entry name" value="DUF7350"/>
    <property type="match status" value="1"/>
</dbReference>
<dbReference type="PROSITE" id="PS51318">
    <property type="entry name" value="TAT"/>
    <property type="match status" value="1"/>
</dbReference>
<dbReference type="EMBL" id="FNVN01000001">
    <property type="protein sequence ID" value="SEF77964.1"/>
    <property type="molecule type" value="Genomic_DNA"/>
</dbReference>
<dbReference type="InterPro" id="IPR006311">
    <property type="entry name" value="TAT_signal"/>
</dbReference>
<name>A0A1H5USL0_9EURY</name>
<feature type="domain" description="DUF7350" evidence="1">
    <location>
        <begin position="242"/>
        <end position="368"/>
    </location>
</feature>
<dbReference type="InterPro" id="IPR055774">
    <property type="entry name" value="DUF7350"/>
</dbReference>
<dbReference type="RefSeq" id="WP_103990462.1">
    <property type="nucleotide sequence ID" value="NZ_CP031311.1"/>
</dbReference>
<accession>A0A1H5USL0</accession>
<dbReference type="AlphaFoldDB" id="A0A1H5USL0"/>
<sequence length="371" mass="39651">MAPSPPTRTHSGRTRRAFLGSVAAGGLLGTAGCLETLGFQRQSLWRDPPLAEDRPDAVYVPAVTEGMGMYGTATAGRYGVALTYSYPHRFWTLTGVEKSKTVVEADDDVHLMASLWDTETGMALPIDSGLSIEIRNGDGLVSQEVAYPMLSQQMGMHYGDNYPLDGAGAYEARIRIGGVSPRRTGGFADAFESAETAAIEFEFRPDQLSEIEIAESENGGERGAIPPMEMGDVPVGRAPGADSLPGRHLGRGRAGDVVFEAFAVDSGELDGRFDADPYLYVSARTRHNGIVLPMMGLEATATRDGETVANARLTSTLDPDLGYHYGAAGADVSLRRGDELTLAITTPPQIARHDGYETAFFDLPDASIRVS</sequence>
<proteinExistence type="predicted"/>
<reference evidence="3 4" key="1">
    <citation type="submission" date="2016-10" db="EMBL/GenBank/DDBJ databases">
        <authorList>
            <person name="de Groot N.N."/>
        </authorList>
    </citation>
    <scope>NUCLEOTIDE SEQUENCE [LARGE SCALE GENOMIC DNA]</scope>
    <source>
        <strain evidence="3 4">CGMCC 1.10331</strain>
    </source>
</reference>
<dbReference type="Gene3D" id="2.60.40.2480">
    <property type="entry name" value="Periplasmic metal-binding protein Tp34-type"/>
    <property type="match status" value="1"/>
</dbReference>
<dbReference type="InterPro" id="IPR038482">
    <property type="entry name" value="Tp34-type_sf"/>
</dbReference>
<organism evidence="3 4">
    <name type="scientific">Halobellus limi</name>
    <dbReference type="NCBI Taxonomy" id="699433"/>
    <lineage>
        <taxon>Archaea</taxon>
        <taxon>Methanobacteriati</taxon>
        <taxon>Methanobacteriota</taxon>
        <taxon>Stenosarchaea group</taxon>
        <taxon>Halobacteria</taxon>
        <taxon>Halobacteriales</taxon>
        <taxon>Haloferacaceae</taxon>
        <taxon>Halobellus</taxon>
    </lineage>
</organism>
<protein>
    <submittedName>
        <fullName evidence="2">Iron transporter</fullName>
    </submittedName>
</protein>
<evidence type="ECO:0000313" key="4">
    <source>
        <dbReference type="Proteomes" id="UP000236740"/>
    </source>
</evidence>
<keyword evidence="4" id="KW-1185">Reference proteome</keyword>